<organism evidence="2 3">
    <name type="scientific">Nannocystis exedens</name>
    <dbReference type="NCBI Taxonomy" id="54"/>
    <lineage>
        <taxon>Bacteria</taxon>
        <taxon>Pseudomonadati</taxon>
        <taxon>Myxococcota</taxon>
        <taxon>Polyangia</taxon>
        <taxon>Nannocystales</taxon>
        <taxon>Nannocystaceae</taxon>
        <taxon>Nannocystis</taxon>
    </lineage>
</organism>
<accession>A0A1I2IWR9</accession>
<dbReference type="AlphaFoldDB" id="A0A1I2IWR9"/>
<sequence>MSGAGSSARCGVGARGRFAELLHRALTCRSRDSNSTRPASKLVRWLAGRPLTARLFSKARRALLAVEGPAPATTSDESSCDVADNRCKAKGFERQAAQASSASQRALYLQAAYRSYMGLYKAATSASSSGGTLHAGRTSTIGRYSPGVGKTPVQS</sequence>
<keyword evidence="3" id="KW-1185">Reference proteome</keyword>
<dbReference type="Proteomes" id="UP000199400">
    <property type="component" value="Unassembled WGS sequence"/>
</dbReference>
<reference evidence="3" key="1">
    <citation type="submission" date="2016-10" db="EMBL/GenBank/DDBJ databases">
        <authorList>
            <person name="Varghese N."/>
            <person name="Submissions S."/>
        </authorList>
    </citation>
    <scope>NUCLEOTIDE SEQUENCE [LARGE SCALE GENOMIC DNA]</scope>
    <source>
        <strain evidence="3">ATCC 25963</strain>
    </source>
</reference>
<dbReference type="EMBL" id="FOMX01000089">
    <property type="protein sequence ID" value="SFF46148.1"/>
    <property type="molecule type" value="Genomic_DNA"/>
</dbReference>
<evidence type="ECO:0000256" key="1">
    <source>
        <dbReference type="SAM" id="MobiDB-lite"/>
    </source>
</evidence>
<gene>
    <name evidence="2" type="ORF">SAMN02745121_09008</name>
</gene>
<evidence type="ECO:0000313" key="2">
    <source>
        <dbReference type="EMBL" id="SFF46148.1"/>
    </source>
</evidence>
<proteinExistence type="predicted"/>
<evidence type="ECO:0000313" key="3">
    <source>
        <dbReference type="Proteomes" id="UP000199400"/>
    </source>
</evidence>
<protein>
    <submittedName>
        <fullName evidence="2">Uncharacterized protein</fullName>
    </submittedName>
</protein>
<name>A0A1I2IWR9_9BACT</name>
<feature type="region of interest" description="Disordered" evidence="1">
    <location>
        <begin position="125"/>
        <end position="155"/>
    </location>
</feature>